<dbReference type="RefSeq" id="WP_120707265.1">
    <property type="nucleotide sequence ID" value="NZ_CP032695.1"/>
</dbReference>
<dbReference type="Gene3D" id="3.20.20.100">
    <property type="entry name" value="NADP-dependent oxidoreductase domain"/>
    <property type="match status" value="1"/>
</dbReference>
<evidence type="ECO:0000313" key="4">
    <source>
        <dbReference type="Proteomes" id="UP000282195"/>
    </source>
</evidence>
<evidence type="ECO:0000259" key="2">
    <source>
        <dbReference type="Pfam" id="PF00248"/>
    </source>
</evidence>
<dbReference type="SUPFAM" id="SSF51430">
    <property type="entry name" value="NAD(P)-linked oxidoreductase"/>
    <property type="match status" value="1"/>
</dbReference>
<dbReference type="InterPro" id="IPR050523">
    <property type="entry name" value="AKR_Detox_Biosynth"/>
</dbReference>
<dbReference type="Pfam" id="PF00248">
    <property type="entry name" value="Aldo_ket_red"/>
    <property type="match status" value="1"/>
</dbReference>
<accession>A0A387FYN3</accession>
<dbReference type="PANTHER" id="PTHR43364">
    <property type="entry name" value="NADH-SPECIFIC METHYLGLYOXAL REDUCTASE-RELATED"/>
    <property type="match status" value="1"/>
</dbReference>
<dbReference type="CDD" id="cd19086">
    <property type="entry name" value="AKR_AKR11C1"/>
    <property type="match status" value="1"/>
</dbReference>
<dbReference type="AlphaFoldDB" id="A0A387FYN3"/>
<reference evidence="3 4" key="1">
    <citation type="submission" date="2018-10" db="EMBL/GenBank/DDBJ databases">
        <title>Rhizobium etli, R. leguminosarum and a new Rhizobium genospecies from Phaseolus dumosus.</title>
        <authorList>
            <person name="Ramirez-Puebla S.T."/>
            <person name="Rogel-Hernandez M.A."/>
            <person name="Guerrero G."/>
            <person name="Ormeno-Orrillo E."/>
            <person name="Martinez-Romero J.C."/>
            <person name="Negrete-Yankelevich S."/>
            <person name="Martinez-Romero E."/>
        </authorList>
    </citation>
    <scope>NUCLEOTIDE SEQUENCE [LARGE SCALE GENOMIC DNA]</scope>
    <source>
        <strain evidence="3 4">CCGE525</strain>
        <plasmid evidence="4">prccge525c</plasmid>
    </source>
</reference>
<feature type="domain" description="NADP-dependent oxidoreductase" evidence="2">
    <location>
        <begin position="37"/>
        <end position="342"/>
    </location>
</feature>
<gene>
    <name evidence="3" type="ORF">CCGE525_26430</name>
</gene>
<dbReference type="EMBL" id="CP032695">
    <property type="protein sequence ID" value="AYG62335.1"/>
    <property type="molecule type" value="Genomic_DNA"/>
</dbReference>
<dbReference type="InterPro" id="IPR023210">
    <property type="entry name" value="NADP_OxRdtase_dom"/>
</dbReference>
<dbReference type="Proteomes" id="UP000282195">
    <property type="component" value="Plasmid pRCCGE525c"/>
</dbReference>
<dbReference type="KEGG" id="rjg:CCGE525_26430"/>
<keyword evidence="1" id="KW-0560">Oxidoreductase</keyword>
<proteinExistence type="predicted"/>
<dbReference type="PANTHER" id="PTHR43364:SF4">
    <property type="entry name" value="NAD(P)-LINKED OXIDOREDUCTASE SUPERFAMILY PROTEIN"/>
    <property type="match status" value="1"/>
</dbReference>
<organism evidence="3 4">
    <name type="scientific">Rhizobium jaguaris</name>
    <dbReference type="NCBI Taxonomy" id="1312183"/>
    <lineage>
        <taxon>Bacteria</taxon>
        <taxon>Pseudomonadati</taxon>
        <taxon>Pseudomonadota</taxon>
        <taxon>Alphaproteobacteria</taxon>
        <taxon>Hyphomicrobiales</taxon>
        <taxon>Rhizobiaceae</taxon>
        <taxon>Rhizobium/Agrobacterium group</taxon>
        <taxon>Rhizobium</taxon>
    </lineage>
</organism>
<dbReference type="InterPro" id="IPR036812">
    <property type="entry name" value="NAD(P)_OxRdtase_dom_sf"/>
</dbReference>
<dbReference type="OrthoDB" id="9803483at2"/>
<geneLocation type="plasmid" evidence="4">
    <name>prccge525c</name>
</geneLocation>
<keyword evidence="3" id="KW-0614">Plasmid</keyword>
<protein>
    <submittedName>
        <fullName evidence="3">Aldo/keto reductase</fullName>
    </submittedName>
</protein>
<dbReference type="GO" id="GO:0016491">
    <property type="term" value="F:oxidoreductase activity"/>
    <property type="evidence" value="ECO:0007669"/>
    <property type="project" value="UniProtKB-KW"/>
</dbReference>
<keyword evidence="4" id="KW-1185">Reference proteome</keyword>
<evidence type="ECO:0000313" key="3">
    <source>
        <dbReference type="EMBL" id="AYG62335.1"/>
    </source>
</evidence>
<sequence>MTARRKVTVSSSIHFSQRSRTLANETISLWNGTTIPRLGMGCWAIGGPYHSGNTALSWGTVNDQESRKAIERALDLGIRFFDTASSYGAGHSEEILGTALKNRSDVVIATKFGNMFDPSTKQALGSSATPAFIRDSTEQSLRRLQRDSIDLLQFHINGHPIDEAIAVFDTLDELRHGGKIAAYGWSTDDPTRAEAFADRPGFVTVQHNLNVLDPAPDMIAVVERFNLVSINRGPLAMGLLSGKFDHVKLPEDDVRSSNAAWLRYFKDGAVQPEFRRKLDSVRELLRSDGRTLVQGALGWIWATSPRTLPIPGFRNVTQVEENVGALEKGALSPATMTEIKTLIGSS</sequence>
<evidence type="ECO:0000256" key="1">
    <source>
        <dbReference type="ARBA" id="ARBA00023002"/>
    </source>
</evidence>
<name>A0A387FYN3_9HYPH</name>